<dbReference type="EC" id="5.1.1.1" evidence="6"/>
<dbReference type="PRINTS" id="PR00036">
    <property type="entry name" value="HTHLACI"/>
</dbReference>
<dbReference type="HOGENOM" id="CLU_037628_6_1_11"/>
<dbReference type="RefSeq" id="WP_015798742.1">
    <property type="nucleotide sequence ID" value="NC_013124.1"/>
</dbReference>
<keyword evidence="2" id="KW-0238">DNA-binding</keyword>
<evidence type="ECO:0000313" key="7">
    <source>
        <dbReference type="Proteomes" id="UP000000771"/>
    </source>
</evidence>
<dbReference type="CDD" id="cd01392">
    <property type="entry name" value="HTH_LacI"/>
    <property type="match status" value="1"/>
</dbReference>
<sequence>MTIRDVARQAGVGIATVSRVVNGSGPVADVTRRHVEDAIRDLGFRPSRAARSLRRRESNVVGVLVSGVTQASVVERVRGLIKALAPLGLDPVLVDVADPHQRERALAVLVGEGVADAIVAISIEVPDAWSSRLRERGGLVVSVDHDAPGWPSVVIDNVLGGRLAASHLVSLGHERIGFVGDRPAVGMGFSASAERERGVRQVLNEAGLTLRRAWVRHPPFGVAEAAASVRSLLASGSPPTAVSVASDVQAMGVLRTAAELGLRVPDDLSIVGFDDIELAEVIGLTTVRQPLEGSGAWAAGVLAAWLHGEPVDGGRVWLPLEVIVRGTTGPVRRQVSPDESSGLSADRRVRGDRNGNRRGGAGVQTAPRRAVTSGSRT</sequence>
<dbReference type="Proteomes" id="UP000000771">
    <property type="component" value="Chromosome"/>
</dbReference>
<accession>C7LZV0</accession>
<dbReference type="SUPFAM" id="SSF47413">
    <property type="entry name" value="lambda repressor-like DNA-binding domains"/>
    <property type="match status" value="1"/>
</dbReference>
<dbReference type="CDD" id="cd06267">
    <property type="entry name" value="PBP1_LacI_sugar_binding-like"/>
    <property type="match status" value="1"/>
</dbReference>
<feature type="domain" description="HTH lacI-type" evidence="5">
    <location>
        <begin position="1"/>
        <end position="55"/>
    </location>
</feature>
<evidence type="ECO:0000313" key="6">
    <source>
        <dbReference type="EMBL" id="ACU54258.1"/>
    </source>
</evidence>
<dbReference type="KEGG" id="afo:Afer_1332"/>
<dbReference type="GO" id="GO:0003700">
    <property type="term" value="F:DNA-binding transcription factor activity"/>
    <property type="evidence" value="ECO:0007669"/>
    <property type="project" value="TreeGrafter"/>
</dbReference>
<evidence type="ECO:0000256" key="4">
    <source>
        <dbReference type="SAM" id="MobiDB-lite"/>
    </source>
</evidence>
<dbReference type="Pfam" id="PF13377">
    <property type="entry name" value="Peripla_BP_3"/>
    <property type="match status" value="1"/>
</dbReference>
<keyword evidence="1" id="KW-0805">Transcription regulation</keyword>
<dbReference type="SMART" id="SM00354">
    <property type="entry name" value="HTH_LACI"/>
    <property type="match status" value="1"/>
</dbReference>
<dbReference type="Gene3D" id="3.40.50.2300">
    <property type="match status" value="2"/>
</dbReference>
<feature type="region of interest" description="Disordered" evidence="4">
    <location>
        <begin position="331"/>
        <end position="377"/>
    </location>
</feature>
<keyword evidence="6" id="KW-0413">Isomerase</keyword>
<dbReference type="AlphaFoldDB" id="C7LZV0"/>
<dbReference type="InterPro" id="IPR000843">
    <property type="entry name" value="HTH_LacI"/>
</dbReference>
<feature type="compositionally biased region" description="Basic and acidic residues" evidence="4">
    <location>
        <begin position="345"/>
        <end position="355"/>
    </location>
</feature>
<organism evidence="6 7">
    <name type="scientific">Acidimicrobium ferrooxidans (strain DSM 10331 / JCM 15462 / NBRC 103882 / ICP)</name>
    <dbReference type="NCBI Taxonomy" id="525909"/>
    <lineage>
        <taxon>Bacteria</taxon>
        <taxon>Bacillati</taxon>
        <taxon>Actinomycetota</taxon>
        <taxon>Acidimicrobiia</taxon>
        <taxon>Acidimicrobiales</taxon>
        <taxon>Acidimicrobiaceae</taxon>
        <taxon>Acidimicrobium</taxon>
    </lineage>
</organism>
<dbReference type="eggNOG" id="COG1609">
    <property type="taxonomic scope" value="Bacteria"/>
</dbReference>
<dbReference type="PROSITE" id="PS00356">
    <property type="entry name" value="HTH_LACI_1"/>
    <property type="match status" value="1"/>
</dbReference>
<protein>
    <submittedName>
        <fullName evidence="6">Transcriptional regulator, LacI family</fullName>
        <ecNumber evidence="6">5.1.1.1</ecNumber>
    </submittedName>
</protein>
<dbReference type="SUPFAM" id="SSF53822">
    <property type="entry name" value="Periplasmic binding protein-like I"/>
    <property type="match status" value="1"/>
</dbReference>
<evidence type="ECO:0000256" key="2">
    <source>
        <dbReference type="ARBA" id="ARBA00023125"/>
    </source>
</evidence>
<evidence type="ECO:0000256" key="1">
    <source>
        <dbReference type="ARBA" id="ARBA00023015"/>
    </source>
</evidence>
<dbReference type="InterPro" id="IPR010982">
    <property type="entry name" value="Lambda_DNA-bd_dom_sf"/>
</dbReference>
<evidence type="ECO:0000256" key="3">
    <source>
        <dbReference type="ARBA" id="ARBA00023163"/>
    </source>
</evidence>
<keyword evidence="7" id="KW-1185">Reference proteome</keyword>
<name>C7LZV0_ACIFD</name>
<dbReference type="EMBL" id="CP001631">
    <property type="protein sequence ID" value="ACU54258.1"/>
    <property type="molecule type" value="Genomic_DNA"/>
</dbReference>
<evidence type="ECO:0000259" key="5">
    <source>
        <dbReference type="PROSITE" id="PS50932"/>
    </source>
</evidence>
<dbReference type="PROSITE" id="PS50932">
    <property type="entry name" value="HTH_LACI_2"/>
    <property type="match status" value="1"/>
</dbReference>
<reference evidence="6 7" key="1">
    <citation type="journal article" date="2009" name="Stand. Genomic Sci.">
        <title>Complete genome sequence of Acidimicrobium ferrooxidans type strain (ICP).</title>
        <authorList>
            <person name="Clum A."/>
            <person name="Nolan M."/>
            <person name="Lang E."/>
            <person name="Glavina Del Rio T."/>
            <person name="Tice H."/>
            <person name="Copeland A."/>
            <person name="Cheng J.F."/>
            <person name="Lucas S."/>
            <person name="Chen F."/>
            <person name="Bruce D."/>
            <person name="Goodwin L."/>
            <person name="Pitluck S."/>
            <person name="Ivanova N."/>
            <person name="Mavrommatis K."/>
            <person name="Mikhailova N."/>
            <person name="Pati A."/>
            <person name="Chen A."/>
            <person name="Palaniappan K."/>
            <person name="Goker M."/>
            <person name="Spring S."/>
            <person name="Land M."/>
            <person name="Hauser L."/>
            <person name="Chang Y.J."/>
            <person name="Jeffries C.C."/>
            <person name="Chain P."/>
            <person name="Bristow J."/>
            <person name="Eisen J.A."/>
            <person name="Markowitz V."/>
            <person name="Hugenholtz P."/>
            <person name="Kyrpides N.C."/>
            <person name="Klenk H.P."/>
            <person name="Lapidus A."/>
        </authorList>
    </citation>
    <scope>NUCLEOTIDE SEQUENCE [LARGE SCALE GENOMIC DNA]</scope>
    <source>
        <strain evidence="7">DSM 10331 / JCM 15462 / NBRC 103882 / ICP</strain>
    </source>
</reference>
<dbReference type="InterPro" id="IPR046335">
    <property type="entry name" value="LacI/GalR-like_sensor"/>
</dbReference>
<keyword evidence="3" id="KW-0804">Transcription</keyword>
<dbReference type="Pfam" id="PF00356">
    <property type="entry name" value="LacI"/>
    <property type="match status" value="1"/>
</dbReference>
<dbReference type="GO" id="GO:0000976">
    <property type="term" value="F:transcription cis-regulatory region binding"/>
    <property type="evidence" value="ECO:0007669"/>
    <property type="project" value="TreeGrafter"/>
</dbReference>
<dbReference type="PANTHER" id="PTHR30146:SF109">
    <property type="entry name" value="HTH-TYPE TRANSCRIPTIONAL REGULATOR GALS"/>
    <property type="match status" value="1"/>
</dbReference>
<dbReference type="PANTHER" id="PTHR30146">
    <property type="entry name" value="LACI-RELATED TRANSCRIPTIONAL REPRESSOR"/>
    <property type="match status" value="1"/>
</dbReference>
<dbReference type="InterPro" id="IPR028082">
    <property type="entry name" value="Peripla_BP_I"/>
</dbReference>
<dbReference type="Gene3D" id="1.10.260.40">
    <property type="entry name" value="lambda repressor-like DNA-binding domains"/>
    <property type="match status" value="1"/>
</dbReference>
<dbReference type="GO" id="GO:0008784">
    <property type="term" value="F:alanine racemase activity"/>
    <property type="evidence" value="ECO:0007669"/>
    <property type="project" value="UniProtKB-EC"/>
</dbReference>
<dbReference type="STRING" id="525909.Afer_1332"/>
<proteinExistence type="predicted"/>
<gene>
    <name evidence="6" type="ordered locus">Afer_1332</name>
</gene>